<comment type="caution">
    <text evidence="2">The sequence shown here is derived from an EMBL/GenBank/DDBJ whole genome shotgun (WGS) entry which is preliminary data.</text>
</comment>
<evidence type="ECO:0000256" key="1">
    <source>
        <dbReference type="SAM" id="Phobius"/>
    </source>
</evidence>
<organism evidence="2 3">
    <name type="scientific">Polarella glacialis</name>
    <name type="common">Dinoflagellate</name>
    <dbReference type="NCBI Taxonomy" id="89957"/>
    <lineage>
        <taxon>Eukaryota</taxon>
        <taxon>Sar</taxon>
        <taxon>Alveolata</taxon>
        <taxon>Dinophyceae</taxon>
        <taxon>Suessiales</taxon>
        <taxon>Suessiaceae</taxon>
        <taxon>Polarella</taxon>
    </lineage>
</organism>
<feature type="transmembrane region" description="Helical" evidence="1">
    <location>
        <begin position="49"/>
        <end position="67"/>
    </location>
</feature>
<dbReference type="Proteomes" id="UP000626109">
    <property type="component" value="Unassembled WGS sequence"/>
</dbReference>
<reference evidence="2" key="1">
    <citation type="submission" date="2021-02" db="EMBL/GenBank/DDBJ databases">
        <authorList>
            <person name="Dougan E. K."/>
            <person name="Rhodes N."/>
            <person name="Thang M."/>
            <person name="Chan C."/>
        </authorList>
    </citation>
    <scope>NUCLEOTIDE SEQUENCE</scope>
</reference>
<keyword evidence="1" id="KW-0812">Transmembrane</keyword>
<protein>
    <submittedName>
        <fullName evidence="2">Uncharacterized protein</fullName>
    </submittedName>
</protein>
<dbReference type="AlphaFoldDB" id="A0A813KPY1"/>
<accession>A0A813KPY1</accession>
<sequence length="109" mass="11957">MLFLAMPAASVHCSVHWTVGCLADRCAAFACLLVCFLSSFFVRPRCCCSVVVVVVVVAGVVACCCCCCRRRRCRLRRRCRCCVCCFCVVLLIGIAGCKPAEDDSMEFPK</sequence>
<name>A0A813KPY1_POLGL</name>
<gene>
    <name evidence="2" type="ORF">PGLA2088_LOCUS34012</name>
</gene>
<evidence type="ECO:0000313" key="3">
    <source>
        <dbReference type="Proteomes" id="UP000626109"/>
    </source>
</evidence>
<dbReference type="EMBL" id="CAJNNW010031128">
    <property type="protein sequence ID" value="CAE8706083.1"/>
    <property type="molecule type" value="Genomic_DNA"/>
</dbReference>
<evidence type="ECO:0000313" key="2">
    <source>
        <dbReference type="EMBL" id="CAE8706083.1"/>
    </source>
</evidence>
<proteinExistence type="predicted"/>
<feature type="transmembrane region" description="Helical" evidence="1">
    <location>
        <begin position="79"/>
        <end position="96"/>
    </location>
</feature>
<keyword evidence="1" id="KW-1133">Transmembrane helix</keyword>
<keyword evidence="1" id="KW-0472">Membrane</keyword>